<gene>
    <name evidence="1" type="ORF">LCGC14_3111800</name>
</gene>
<evidence type="ECO:0000313" key="1">
    <source>
        <dbReference type="EMBL" id="KKK51755.1"/>
    </source>
</evidence>
<reference evidence="1" key="1">
    <citation type="journal article" date="2015" name="Nature">
        <title>Complex archaea that bridge the gap between prokaryotes and eukaryotes.</title>
        <authorList>
            <person name="Spang A."/>
            <person name="Saw J.H."/>
            <person name="Jorgensen S.L."/>
            <person name="Zaremba-Niedzwiedzka K."/>
            <person name="Martijn J."/>
            <person name="Lind A.E."/>
            <person name="van Eijk R."/>
            <person name="Schleper C."/>
            <person name="Guy L."/>
            <person name="Ettema T.J."/>
        </authorList>
    </citation>
    <scope>NUCLEOTIDE SEQUENCE</scope>
</reference>
<sequence>MYRPEGLYDTLTKSPFANELRESPAMVEFALDAMLEGFIHSNYRVKVSAFDQFKTPIPAVDGYLVFIPKEG</sequence>
<protein>
    <submittedName>
        <fullName evidence="1">Uncharacterized protein</fullName>
    </submittedName>
</protein>
<proteinExistence type="predicted"/>
<dbReference type="AlphaFoldDB" id="A0A0F8WTR8"/>
<accession>A0A0F8WTR8</accession>
<comment type="caution">
    <text evidence="1">The sequence shown here is derived from an EMBL/GenBank/DDBJ whole genome shotgun (WGS) entry which is preliminary data.</text>
</comment>
<dbReference type="EMBL" id="LAZR01067353">
    <property type="protein sequence ID" value="KKK51755.1"/>
    <property type="molecule type" value="Genomic_DNA"/>
</dbReference>
<name>A0A0F8WTR8_9ZZZZ</name>
<organism evidence="1">
    <name type="scientific">marine sediment metagenome</name>
    <dbReference type="NCBI Taxonomy" id="412755"/>
    <lineage>
        <taxon>unclassified sequences</taxon>
        <taxon>metagenomes</taxon>
        <taxon>ecological metagenomes</taxon>
    </lineage>
</organism>